<proteinExistence type="predicted"/>
<dbReference type="PROSITE" id="PS50011">
    <property type="entry name" value="PROTEIN_KINASE_DOM"/>
    <property type="match status" value="1"/>
</dbReference>
<dbReference type="PANTHER" id="PTHR47973">
    <property type="entry name" value="CYSTEINE-RICH RECEPTOR-LIKE PROTEIN KINASE 3"/>
    <property type="match status" value="1"/>
</dbReference>
<protein>
    <submittedName>
        <fullName evidence="17">Protein kinase superfamily protein</fullName>
    </submittedName>
</protein>
<dbReference type="SMART" id="SM00220">
    <property type="entry name" value="S_TKc"/>
    <property type="match status" value="1"/>
</dbReference>
<dbReference type="SUPFAM" id="SSF56112">
    <property type="entry name" value="Protein kinase-like (PK-like)"/>
    <property type="match status" value="1"/>
</dbReference>
<evidence type="ECO:0000313" key="18">
    <source>
        <dbReference type="Proteomes" id="UP000585474"/>
    </source>
</evidence>
<feature type="domain" description="Protein kinase" evidence="16">
    <location>
        <begin position="1"/>
        <end position="236"/>
    </location>
</feature>
<dbReference type="Gene3D" id="3.30.200.20">
    <property type="entry name" value="Phosphorylase Kinase, domain 1"/>
    <property type="match status" value="1"/>
</dbReference>
<evidence type="ECO:0000256" key="9">
    <source>
        <dbReference type="ARBA" id="ARBA00022777"/>
    </source>
</evidence>
<keyword evidence="8" id="KW-0547">Nucleotide-binding</keyword>
<keyword evidence="2" id="KW-0723">Serine/threonine-protein kinase</keyword>
<evidence type="ECO:0000256" key="6">
    <source>
        <dbReference type="ARBA" id="ARBA00022729"/>
    </source>
</evidence>
<keyword evidence="13" id="KW-0675">Receptor</keyword>
<evidence type="ECO:0000259" key="16">
    <source>
        <dbReference type="PROSITE" id="PS50011"/>
    </source>
</evidence>
<dbReference type="GO" id="GO:0005524">
    <property type="term" value="F:ATP binding"/>
    <property type="evidence" value="ECO:0007669"/>
    <property type="project" value="UniProtKB-KW"/>
</dbReference>
<evidence type="ECO:0000256" key="1">
    <source>
        <dbReference type="ARBA" id="ARBA00004167"/>
    </source>
</evidence>
<dbReference type="GO" id="GO:0004674">
    <property type="term" value="F:protein serine/threonine kinase activity"/>
    <property type="evidence" value="ECO:0007669"/>
    <property type="project" value="UniProtKB-KW"/>
</dbReference>
<keyword evidence="14" id="KW-0325">Glycoprotein</keyword>
<keyword evidence="10" id="KW-0067">ATP-binding</keyword>
<evidence type="ECO:0000256" key="12">
    <source>
        <dbReference type="ARBA" id="ARBA00023136"/>
    </source>
</evidence>
<feature type="region of interest" description="Disordered" evidence="15">
    <location>
        <begin position="282"/>
        <end position="302"/>
    </location>
</feature>
<dbReference type="AlphaFoldDB" id="A0A7J0GVA8"/>
<evidence type="ECO:0000256" key="13">
    <source>
        <dbReference type="ARBA" id="ARBA00023170"/>
    </source>
</evidence>
<evidence type="ECO:0000256" key="4">
    <source>
        <dbReference type="ARBA" id="ARBA00022679"/>
    </source>
</evidence>
<keyword evidence="12" id="KW-0472">Membrane</keyword>
<keyword evidence="7" id="KW-0677">Repeat</keyword>
<keyword evidence="9 17" id="KW-0418">Kinase</keyword>
<keyword evidence="18" id="KW-1185">Reference proteome</keyword>
<dbReference type="Proteomes" id="UP000585474">
    <property type="component" value="Unassembled WGS sequence"/>
</dbReference>
<dbReference type="Pfam" id="PF00069">
    <property type="entry name" value="Pkinase"/>
    <property type="match status" value="1"/>
</dbReference>
<evidence type="ECO:0000256" key="5">
    <source>
        <dbReference type="ARBA" id="ARBA00022692"/>
    </source>
</evidence>
<keyword evidence="6" id="KW-0732">Signal</keyword>
<evidence type="ECO:0000256" key="8">
    <source>
        <dbReference type="ARBA" id="ARBA00022741"/>
    </source>
</evidence>
<keyword evidence="4" id="KW-0808">Transferase</keyword>
<keyword evidence="5" id="KW-0812">Transmembrane</keyword>
<dbReference type="InterPro" id="IPR000719">
    <property type="entry name" value="Prot_kinase_dom"/>
</dbReference>
<dbReference type="InterPro" id="IPR052059">
    <property type="entry name" value="CR_Ser/Thr_kinase"/>
</dbReference>
<dbReference type="InterPro" id="IPR008271">
    <property type="entry name" value="Ser/Thr_kinase_AS"/>
</dbReference>
<dbReference type="Gene3D" id="1.10.510.10">
    <property type="entry name" value="Transferase(Phosphotransferase) domain 1"/>
    <property type="match status" value="1"/>
</dbReference>
<dbReference type="EMBL" id="BJWL01000024">
    <property type="protein sequence ID" value="GFZ14780.1"/>
    <property type="molecule type" value="Genomic_DNA"/>
</dbReference>
<evidence type="ECO:0000256" key="10">
    <source>
        <dbReference type="ARBA" id="ARBA00022840"/>
    </source>
</evidence>
<evidence type="ECO:0000256" key="7">
    <source>
        <dbReference type="ARBA" id="ARBA00022737"/>
    </source>
</evidence>
<name>A0A7J0GVA8_9ERIC</name>
<dbReference type="GO" id="GO:0016020">
    <property type="term" value="C:membrane"/>
    <property type="evidence" value="ECO:0007669"/>
    <property type="project" value="UniProtKB-SubCell"/>
</dbReference>
<evidence type="ECO:0000256" key="3">
    <source>
        <dbReference type="ARBA" id="ARBA00022553"/>
    </source>
</evidence>
<dbReference type="FunFam" id="1.10.510.10:FF:000044">
    <property type="entry name" value="Putative LRR receptor-like serine/threonine-protein kinase"/>
    <property type="match status" value="1"/>
</dbReference>
<keyword evidence="11" id="KW-1133">Transmembrane helix</keyword>
<dbReference type="PROSITE" id="PS00108">
    <property type="entry name" value="PROTEIN_KINASE_ST"/>
    <property type="match status" value="1"/>
</dbReference>
<evidence type="ECO:0000256" key="15">
    <source>
        <dbReference type="SAM" id="MobiDB-lite"/>
    </source>
</evidence>
<sequence>MLQDGRVVAVKVLSIESKQGDREFMAEIASLSNASHENLVKLHGGCIEGASRILVYDYMENNNLAQSLLGGKGKTIKFNWKARRKISLGIARGLAYIHEEVKPHIVHRDIKASNILLDWDFSPKISDFGLSKLFPDSITQISTRVAGTLGYLAPEYAVSGHLTRKSDVYSFGVLLLEIVTGRSGIDFDLQLGGEQYLVEKAWEMYKAQKLVDLVDPALNGDFNESEALRFLQVGLLCVQEICGARPRMSTAVKMMCGEADLDGVEISLPGLITDFTDVKIGRRRSPPHTSGGGRSPLSLFPL</sequence>
<evidence type="ECO:0000256" key="14">
    <source>
        <dbReference type="ARBA" id="ARBA00023180"/>
    </source>
</evidence>
<comment type="caution">
    <text evidence="17">The sequence shown here is derived from an EMBL/GenBank/DDBJ whole genome shotgun (WGS) entry which is preliminary data.</text>
</comment>
<evidence type="ECO:0000256" key="2">
    <source>
        <dbReference type="ARBA" id="ARBA00022527"/>
    </source>
</evidence>
<keyword evidence="3" id="KW-0597">Phosphoprotein</keyword>
<reference evidence="17 18" key="1">
    <citation type="submission" date="2019-07" db="EMBL/GenBank/DDBJ databases">
        <title>De Novo Assembly of kiwifruit Actinidia rufa.</title>
        <authorList>
            <person name="Sugita-Konishi S."/>
            <person name="Sato K."/>
            <person name="Mori E."/>
            <person name="Abe Y."/>
            <person name="Kisaki G."/>
            <person name="Hamano K."/>
            <person name="Suezawa K."/>
            <person name="Otani M."/>
            <person name="Fukuda T."/>
            <person name="Manabe T."/>
            <person name="Gomi K."/>
            <person name="Tabuchi M."/>
            <person name="Akimitsu K."/>
            <person name="Kataoka I."/>
        </authorList>
    </citation>
    <scope>NUCLEOTIDE SEQUENCE [LARGE SCALE GENOMIC DNA]</scope>
    <source>
        <strain evidence="18">cv. Fuchu</strain>
    </source>
</reference>
<evidence type="ECO:0000256" key="11">
    <source>
        <dbReference type="ARBA" id="ARBA00022989"/>
    </source>
</evidence>
<evidence type="ECO:0000313" key="17">
    <source>
        <dbReference type="EMBL" id="GFZ14780.1"/>
    </source>
</evidence>
<dbReference type="InterPro" id="IPR011009">
    <property type="entry name" value="Kinase-like_dom_sf"/>
</dbReference>
<dbReference type="OrthoDB" id="4062651at2759"/>
<accession>A0A7J0GVA8</accession>
<organism evidence="17 18">
    <name type="scientific">Actinidia rufa</name>
    <dbReference type="NCBI Taxonomy" id="165716"/>
    <lineage>
        <taxon>Eukaryota</taxon>
        <taxon>Viridiplantae</taxon>
        <taxon>Streptophyta</taxon>
        <taxon>Embryophyta</taxon>
        <taxon>Tracheophyta</taxon>
        <taxon>Spermatophyta</taxon>
        <taxon>Magnoliopsida</taxon>
        <taxon>eudicotyledons</taxon>
        <taxon>Gunneridae</taxon>
        <taxon>Pentapetalae</taxon>
        <taxon>asterids</taxon>
        <taxon>Ericales</taxon>
        <taxon>Actinidiaceae</taxon>
        <taxon>Actinidia</taxon>
    </lineage>
</organism>
<gene>
    <name evidence="17" type="ORF">Acr_24g0009700</name>
</gene>
<comment type="subcellular location">
    <subcellularLocation>
        <location evidence="1">Membrane</location>
        <topology evidence="1">Single-pass membrane protein</topology>
    </subcellularLocation>
</comment>